<accession>A0A1F7Z432</accession>
<keyword evidence="1" id="KW-0812">Transmembrane</keyword>
<feature type="transmembrane region" description="Helical" evidence="1">
    <location>
        <begin position="102"/>
        <end position="122"/>
    </location>
</feature>
<proteinExistence type="predicted"/>
<comment type="caution">
    <text evidence="2">The sequence shown here is derived from an EMBL/GenBank/DDBJ whole genome shotgun (WGS) entry which is preliminary data.</text>
</comment>
<gene>
    <name evidence="2" type="ORF">A3D01_02720</name>
</gene>
<name>A0A1F7Z432_9BACT</name>
<evidence type="ECO:0000256" key="1">
    <source>
        <dbReference type="SAM" id="Phobius"/>
    </source>
</evidence>
<evidence type="ECO:0000313" key="2">
    <source>
        <dbReference type="EMBL" id="OGM33859.1"/>
    </source>
</evidence>
<evidence type="ECO:0008006" key="4">
    <source>
        <dbReference type="Google" id="ProtNLM"/>
    </source>
</evidence>
<dbReference type="EMBL" id="MGGR01000013">
    <property type="protein sequence ID" value="OGM33859.1"/>
    <property type="molecule type" value="Genomic_DNA"/>
</dbReference>
<dbReference type="STRING" id="1802505.A3D01_02720"/>
<organism evidence="2 3">
    <name type="scientific">Candidatus Woesebacteria bacterium RIFCSPHIGHO2_02_FULL_39_13</name>
    <dbReference type="NCBI Taxonomy" id="1802505"/>
    <lineage>
        <taxon>Bacteria</taxon>
        <taxon>Candidatus Woeseibacteriota</taxon>
    </lineage>
</organism>
<sequence length="560" mass="64108">MKIRLFSKDRFLVLLLLILAVPTFSSLLRPGFFPMHDDMQAMRLLQIDKCVKDLQIPCRWVPDMGYGYGYPQFNFYAPMPYYIMEAFHLVGLGFLDSVKAGFIASTIFALVGMYLLGRFLWGKMGGAVSSFLYIYAPYRAVDFYVRGAVGELWALAFLPFIFLYSAKSLEDGKKYKVLFALSLASLLTSHNISALIFIPILLLWFIFLLWYKKDSTSLKLKAKGFNFFTGLFWGFAISAFFVIPAWFEKNFVHIESLLGGYFNYINHFVGVRQLLFENQWGYGTSEVGPYDDILLSVGLIQWLLPLVVLILLLILKRKKSFFLVLFFTLLGWIALFMAHSRSSFIWDKLYFLAILQFPWRFLIIATFLFSLASGSVSLLFKKVTAGYKLTFILLIVIGFMLYRSNFVPRIWIDISDSEKFSGDSWQRQQTISIFDYLPIYAEKPPGSAAPNKPVAIEGRVGSIEGQKGTDWQIWNVEIESETAILQLPLYYFPNWEVFVNGVKTPINYTNKLGLITFFLNQGSHEVKAELRNTPVRVAGNTISIAGVIAVPIYLKKKKKT</sequence>
<dbReference type="Proteomes" id="UP000177169">
    <property type="component" value="Unassembled WGS sequence"/>
</dbReference>
<keyword evidence="1" id="KW-1133">Transmembrane helix</keyword>
<reference evidence="2 3" key="1">
    <citation type="journal article" date="2016" name="Nat. Commun.">
        <title>Thousands of microbial genomes shed light on interconnected biogeochemical processes in an aquifer system.</title>
        <authorList>
            <person name="Anantharaman K."/>
            <person name="Brown C.T."/>
            <person name="Hug L.A."/>
            <person name="Sharon I."/>
            <person name="Castelle C.J."/>
            <person name="Probst A.J."/>
            <person name="Thomas B.C."/>
            <person name="Singh A."/>
            <person name="Wilkins M.J."/>
            <person name="Karaoz U."/>
            <person name="Brodie E.L."/>
            <person name="Williams K.H."/>
            <person name="Hubbard S.S."/>
            <person name="Banfield J.F."/>
        </authorList>
    </citation>
    <scope>NUCLEOTIDE SEQUENCE [LARGE SCALE GENOMIC DNA]</scope>
</reference>
<feature type="transmembrane region" description="Helical" evidence="1">
    <location>
        <begin position="223"/>
        <end position="247"/>
    </location>
</feature>
<dbReference type="AlphaFoldDB" id="A0A1F7Z432"/>
<protein>
    <recommendedName>
        <fullName evidence="4">Membrane protein 6-pyruvoyl-tetrahydropterin synthase-related domain-containing protein</fullName>
    </recommendedName>
</protein>
<feature type="transmembrane region" description="Helical" evidence="1">
    <location>
        <begin position="293"/>
        <end position="314"/>
    </location>
</feature>
<feature type="transmembrane region" description="Helical" evidence="1">
    <location>
        <begin position="359"/>
        <end position="380"/>
    </location>
</feature>
<feature type="transmembrane region" description="Helical" evidence="1">
    <location>
        <begin position="178"/>
        <end position="211"/>
    </location>
</feature>
<keyword evidence="1" id="KW-0472">Membrane</keyword>
<feature type="transmembrane region" description="Helical" evidence="1">
    <location>
        <begin position="321"/>
        <end position="339"/>
    </location>
</feature>
<feature type="transmembrane region" description="Helical" evidence="1">
    <location>
        <begin position="385"/>
        <end position="402"/>
    </location>
</feature>
<feature type="transmembrane region" description="Helical" evidence="1">
    <location>
        <begin position="143"/>
        <end position="166"/>
    </location>
</feature>
<evidence type="ECO:0000313" key="3">
    <source>
        <dbReference type="Proteomes" id="UP000177169"/>
    </source>
</evidence>